<evidence type="ECO:0000256" key="4">
    <source>
        <dbReference type="ARBA" id="ARBA00023163"/>
    </source>
</evidence>
<dbReference type="InterPro" id="IPR000792">
    <property type="entry name" value="Tscrpt_reg_LuxR_C"/>
</dbReference>
<dbReference type="Pfam" id="PF00072">
    <property type="entry name" value="Response_reg"/>
    <property type="match status" value="1"/>
</dbReference>
<dbReference type="PROSITE" id="PS50110">
    <property type="entry name" value="RESPONSE_REGULATORY"/>
    <property type="match status" value="1"/>
</dbReference>
<evidence type="ECO:0000256" key="2">
    <source>
        <dbReference type="ARBA" id="ARBA00023015"/>
    </source>
</evidence>
<dbReference type="CDD" id="cd06170">
    <property type="entry name" value="LuxR_C_like"/>
    <property type="match status" value="1"/>
</dbReference>
<dbReference type="InterPro" id="IPR011006">
    <property type="entry name" value="CheY-like_superfamily"/>
</dbReference>
<sequence>MGEQIDARLCLLVEDQAATRAWLREAIELAFTPVTVVEQVTVKGALQWLHAPERTRRAPWLAIVDLGLPDGRGIEIVRAVIATSPATQCVVATIYGDDAHLIEAITAGAQGYILKEENRDQIVATLQRIERGEPPLSPSIAQRILALFRAPAAPSANEAGLSARETETLALIARGLTVSEAAGKLGLSTNTVAGYVKLIYQKLGISSRAEATREAVRRGLV</sequence>
<dbReference type="InterPro" id="IPR058245">
    <property type="entry name" value="NreC/VraR/RcsB-like_REC"/>
</dbReference>
<dbReference type="InterPro" id="IPR016032">
    <property type="entry name" value="Sig_transdc_resp-reg_C-effctor"/>
</dbReference>
<organism evidence="8 9">
    <name type="scientific">Novosphingobium anseongense</name>
    <dbReference type="NCBI Taxonomy" id="3133436"/>
    <lineage>
        <taxon>Bacteria</taxon>
        <taxon>Pseudomonadati</taxon>
        <taxon>Pseudomonadota</taxon>
        <taxon>Alphaproteobacteria</taxon>
        <taxon>Sphingomonadales</taxon>
        <taxon>Sphingomonadaceae</taxon>
        <taxon>Novosphingobium</taxon>
    </lineage>
</organism>
<evidence type="ECO:0000313" key="9">
    <source>
        <dbReference type="Proteomes" id="UP001361239"/>
    </source>
</evidence>
<keyword evidence="3" id="KW-0238">DNA-binding</keyword>
<evidence type="ECO:0000256" key="1">
    <source>
        <dbReference type="ARBA" id="ARBA00022553"/>
    </source>
</evidence>
<name>A0ABU8RZG1_9SPHN</name>
<dbReference type="PRINTS" id="PR00038">
    <property type="entry name" value="HTHLUXR"/>
</dbReference>
<reference evidence="8 9" key="1">
    <citation type="submission" date="2024-03" db="EMBL/GenBank/DDBJ databases">
        <authorList>
            <person name="Jo J.-H."/>
        </authorList>
    </citation>
    <scope>NUCLEOTIDE SEQUENCE [LARGE SCALE GENOMIC DNA]</scope>
    <source>
        <strain evidence="8 9">PS1R-30</strain>
    </source>
</reference>
<dbReference type="PANTHER" id="PTHR43214">
    <property type="entry name" value="TWO-COMPONENT RESPONSE REGULATOR"/>
    <property type="match status" value="1"/>
</dbReference>
<evidence type="ECO:0000313" key="8">
    <source>
        <dbReference type="EMBL" id="MEJ5978480.1"/>
    </source>
</evidence>
<dbReference type="SMART" id="SM00448">
    <property type="entry name" value="REC"/>
    <property type="match status" value="1"/>
</dbReference>
<keyword evidence="1 5" id="KW-0597">Phosphoprotein</keyword>
<dbReference type="InterPro" id="IPR001789">
    <property type="entry name" value="Sig_transdc_resp-reg_receiver"/>
</dbReference>
<gene>
    <name evidence="8" type="ORF">WG901_17640</name>
</gene>
<dbReference type="SMART" id="SM00421">
    <property type="entry name" value="HTH_LUXR"/>
    <property type="match status" value="1"/>
</dbReference>
<feature type="domain" description="HTH luxR-type" evidence="6">
    <location>
        <begin position="154"/>
        <end position="219"/>
    </location>
</feature>
<dbReference type="RefSeq" id="WP_339588399.1">
    <property type="nucleotide sequence ID" value="NZ_JBBHJZ010000003.1"/>
</dbReference>
<protein>
    <submittedName>
        <fullName evidence="8">Response regulator transcription factor</fullName>
    </submittedName>
</protein>
<dbReference type="SUPFAM" id="SSF52172">
    <property type="entry name" value="CheY-like"/>
    <property type="match status" value="1"/>
</dbReference>
<dbReference type="Pfam" id="PF00196">
    <property type="entry name" value="GerE"/>
    <property type="match status" value="1"/>
</dbReference>
<feature type="modified residue" description="4-aspartylphosphate" evidence="5">
    <location>
        <position position="65"/>
    </location>
</feature>
<keyword evidence="4" id="KW-0804">Transcription</keyword>
<proteinExistence type="predicted"/>
<evidence type="ECO:0000256" key="3">
    <source>
        <dbReference type="ARBA" id="ARBA00023125"/>
    </source>
</evidence>
<dbReference type="PANTHER" id="PTHR43214:SF41">
    <property type="entry name" value="NITRATE_NITRITE RESPONSE REGULATOR PROTEIN NARP"/>
    <property type="match status" value="1"/>
</dbReference>
<comment type="caution">
    <text evidence="8">The sequence shown here is derived from an EMBL/GenBank/DDBJ whole genome shotgun (WGS) entry which is preliminary data.</text>
</comment>
<dbReference type="PROSITE" id="PS50043">
    <property type="entry name" value="HTH_LUXR_2"/>
    <property type="match status" value="1"/>
</dbReference>
<evidence type="ECO:0000259" key="7">
    <source>
        <dbReference type="PROSITE" id="PS50110"/>
    </source>
</evidence>
<dbReference type="Gene3D" id="3.40.50.2300">
    <property type="match status" value="1"/>
</dbReference>
<keyword evidence="9" id="KW-1185">Reference proteome</keyword>
<accession>A0ABU8RZG1</accession>
<dbReference type="CDD" id="cd17535">
    <property type="entry name" value="REC_NarL-like"/>
    <property type="match status" value="1"/>
</dbReference>
<dbReference type="InterPro" id="IPR039420">
    <property type="entry name" value="WalR-like"/>
</dbReference>
<evidence type="ECO:0000256" key="5">
    <source>
        <dbReference type="PROSITE-ProRule" id="PRU00169"/>
    </source>
</evidence>
<evidence type="ECO:0000259" key="6">
    <source>
        <dbReference type="PROSITE" id="PS50043"/>
    </source>
</evidence>
<feature type="domain" description="Response regulatory" evidence="7">
    <location>
        <begin position="9"/>
        <end position="130"/>
    </location>
</feature>
<dbReference type="Proteomes" id="UP001361239">
    <property type="component" value="Unassembled WGS sequence"/>
</dbReference>
<dbReference type="SUPFAM" id="SSF46894">
    <property type="entry name" value="C-terminal effector domain of the bipartite response regulators"/>
    <property type="match status" value="1"/>
</dbReference>
<keyword evidence="2" id="KW-0805">Transcription regulation</keyword>
<dbReference type="EMBL" id="JBBHJZ010000003">
    <property type="protein sequence ID" value="MEJ5978480.1"/>
    <property type="molecule type" value="Genomic_DNA"/>
</dbReference>